<name>A0A2M9Y7J2_9LEPT</name>
<comment type="caution">
    <text evidence="1">The sequence shown here is derived from an EMBL/GenBank/DDBJ whole genome shotgun (WGS) entry which is preliminary data.</text>
</comment>
<protein>
    <submittedName>
        <fullName evidence="1">Uncharacterized protein</fullName>
    </submittedName>
</protein>
<dbReference type="Proteomes" id="UP000231926">
    <property type="component" value="Unassembled WGS sequence"/>
</dbReference>
<dbReference type="AlphaFoldDB" id="A0A2M9Y7J2"/>
<organism evidence="1 2">
    <name type="scientific">Leptospira saintgironsiae</name>
    <dbReference type="NCBI Taxonomy" id="2023183"/>
    <lineage>
        <taxon>Bacteria</taxon>
        <taxon>Pseudomonadati</taxon>
        <taxon>Spirochaetota</taxon>
        <taxon>Spirochaetia</taxon>
        <taxon>Leptospirales</taxon>
        <taxon>Leptospiraceae</taxon>
        <taxon>Leptospira</taxon>
    </lineage>
</organism>
<evidence type="ECO:0000313" key="2">
    <source>
        <dbReference type="Proteomes" id="UP000231926"/>
    </source>
</evidence>
<accession>A0A2M9Y7J2</accession>
<gene>
    <name evidence="1" type="ORF">CH362_18565</name>
</gene>
<dbReference type="EMBL" id="NPDR01000016">
    <property type="protein sequence ID" value="PJZ47545.1"/>
    <property type="molecule type" value="Genomic_DNA"/>
</dbReference>
<keyword evidence="2" id="KW-1185">Reference proteome</keyword>
<sequence>MRREFVNRLLIFIFSISFIMNCRGNILYWQHMPNPVFDSKNNFIKIYLPKEFSDETQRLSYKEYMIAVLREEKGTVFERSVLINPDRGLNFFKLWNNHEQFRFPAGCELVFPIYGGENKYEVRLGKYLYGYTTKIFEDINLSENKSLRITLHYKGFPYPEPKNWDERQANAGHTLITLTASIESSFLESNYEKCKF</sequence>
<evidence type="ECO:0000313" key="1">
    <source>
        <dbReference type="EMBL" id="PJZ47545.1"/>
    </source>
</evidence>
<reference evidence="1 2" key="1">
    <citation type="submission" date="2017-07" db="EMBL/GenBank/DDBJ databases">
        <title>Leptospira spp. isolated from tropical soils.</title>
        <authorList>
            <person name="Thibeaux R."/>
            <person name="Iraola G."/>
            <person name="Ferres I."/>
            <person name="Bierque E."/>
            <person name="Girault D."/>
            <person name="Soupe-Gilbert M.-E."/>
            <person name="Picardeau M."/>
            <person name="Goarant C."/>
        </authorList>
    </citation>
    <scope>NUCLEOTIDE SEQUENCE [LARGE SCALE GENOMIC DNA]</scope>
    <source>
        <strain evidence="1 2">FH4-C-A2</strain>
    </source>
</reference>
<dbReference type="OrthoDB" id="332297at2"/>
<proteinExistence type="predicted"/>